<reference evidence="1 2" key="1">
    <citation type="journal article" date="2019" name="Nat. Ecol. Evol.">
        <title>Megaphylogeny resolves global patterns of mushroom evolution.</title>
        <authorList>
            <person name="Varga T."/>
            <person name="Krizsan K."/>
            <person name="Foldi C."/>
            <person name="Dima B."/>
            <person name="Sanchez-Garcia M."/>
            <person name="Sanchez-Ramirez S."/>
            <person name="Szollosi G.J."/>
            <person name="Szarkandi J.G."/>
            <person name="Papp V."/>
            <person name="Albert L."/>
            <person name="Andreopoulos W."/>
            <person name="Angelini C."/>
            <person name="Antonin V."/>
            <person name="Barry K.W."/>
            <person name="Bougher N.L."/>
            <person name="Buchanan P."/>
            <person name="Buyck B."/>
            <person name="Bense V."/>
            <person name="Catcheside P."/>
            <person name="Chovatia M."/>
            <person name="Cooper J."/>
            <person name="Damon W."/>
            <person name="Desjardin D."/>
            <person name="Finy P."/>
            <person name="Geml J."/>
            <person name="Haridas S."/>
            <person name="Hughes K."/>
            <person name="Justo A."/>
            <person name="Karasinski D."/>
            <person name="Kautmanova I."/>
            <person name="Kiss B."/>
            <person name="Kocsube S."/>
            <person name="Kotiranta H."/>
            <person name="LaButti K.M."/>
            <person name="Lechner B.E."/>
            <person name="Liimatainen K."/>
            <person name="Lipzen A."/>
            <person name="Lukacs Z."/>
            <person name="Mihaltcheva S."/>
            <person name="Morgado L.N."/>
            <person name="Niskanen T."/>
            <person name="Noordeloos M.E."/>
            <person name="Ohm R.A."/>
            <person name="Ortiz-Santana B."/>
            <person name="Ovrebo C."/>
            <person name="Racz N."/>
            <person name="Riley R."/>
            <person name="Savchenko A."/>
            <person name="Shiryaev A."/>
            <person name="Soop K."/>
            <person name="Spirin V."/>
            <person name="Szebenyi C."/>
            <person name="Tomsovsky M."/>
            <person name="Tulloss R.E."/>
            <person name="Uehling J."/>
            <person name="Grigoriev I.V."/>
            <person name="Vagvolgyi C."/>
            <person name="Papp T."/>
            <person name="Martin F.M."/>
            <person name="Miettinen O."/>
            <person name="Hibbett D.S."/>
            <person name="Nagy L.G."/>
        </authorList>
    </citation>
    <scope>NUCLEOTIDE SEQUENCE [LARGE SCALE GENOMIC DNA]</scope>
    <source>
        <strain evidence="1 2">NL-1719</strain>
    </source>
</reference>
<name>A0ACD3ACW9_9AGAR</name>
<organism evidence="1 2">
    <name type="scientific">Pluteus cervinus</name>
    <dbReference type="NCBI Taxonomy" id="181527"/>
    <lineage>
        <taxon>Eukaryota</taxon>
        <taxon>Fungi</taxon>
        <taxon>Dikarya</taxon>
        <taxon>Basidiomycota</taxon>
        <taxon>Agaricomycotina</taxon>
        <taxon>Agaricomycetes</taxon>
        <taxon>Agaricomycetidae</taxon>
        <taxon>Agaricales</taxon>
        <taxon>Pluteineae</taxon>
        <taxon>Pluteaceae</taxon>
        <taxon>Pluteus</taxon>
    </lineage>
</organism>
<gene>
    <name evidence="1" type="ORF">BDN72DRAFT_775744</name>
</gene>
<feature type="non-terminal residue" evidence="1">
    <location>
        <position position="1"/>
    </location>
</feature>
<dbReference type="Proteomes" id="UP000308600">
    <property type="component" value="Unassembled WGS sequence"/>
</dbReference>
<accession>A0ACD3ACW9</accession>
<sequence>PMSSTAKASRAQQARRTLNHVVPSVLKASTRARDGVASAKLLQQLAPNLAQPTADAPRQTVINVVAHDTLQTAYKLMTHSQGARIAILSKASELRPGGGFLSGASSQEESLCMRTTLYPSLRDEFYRLPEKGCVYTPDVCVFRGTYTPESSGDLTTDMTVKSPSEWWFIDVISCAAIRSPDLDDTGAQYADAAQCDLTYDKVKQILRAAAMHGCRYLVLGAFGCGAFSNPPQQVAKIFRRALLGKDHRKPGEFAGYFDEIVFAIKGGKSESIKAFQDAFMGHDNPT</sequence>
<protein>
    <submittedName>
        <fullName evidence="1">Uncharacterized protein</fullName>
    </submittedName>
</protein>
<evidence type="ECO:0000313" key="2">
    <source>
        <dbReference type="Proteomes" id="UP000308600"/>
    </source>
</evidence>
<keyword evidence="2" id="KW-1185">Reference proteome</keyword>
<dbReference type="EMBL" id="ML208516">
    <property type="protein sequence ID" value="TFK63572.1"/>
    <property type="molecule type" value="Genomic_DNA"/>
</dbReference>
<evidence type="ECO:0000313" key="1">
    <source>
        <dbReference type="EMBL" id="TFK63572.1"/>
    </source>
</evidence>
<proteinExistence type="predicted"/>